<dbReference type="RefSeq" id="WP_053402431.1">
    <property type="nucleotide sequence ID" value="NZ_JAMAUM010000008.1"/>
</dbReference>
<organism evidence="2 3">
    <name type="scientific">Priestia koreensis</name>
    <dbReference type="NCBI Taxonomy" id="284581"/>
    <lineage>
        <taxon>Bacteria</taxon>
        <taxon>Bacillati</taxon>
        <taxon>Bacillota</taxon>
        <taxon>Bacilli</taxon>
        <taxon>Bacillales</taxon>
        <taxon>Bacillaceae</taxon>
        <taxon>Priestia</taxon>
    </lineage>
</organism>
<dbReference type="EMBL" id="LILC01000021">
    <property type="protein sequence ID" value="KOO43512.1"/>
    <property type="molecule type" value="Genomic_DNA"/>
</dbReference>
<dbReference type="PATRIC" id="fig|284581.3.peg.1205"/>
<sequence length="168" mass="20053">MITYDTHFNANEWFVIILSIVSYALVWSLPKYFLKAETITYIAIGGFIGFFFDHTISVQPFNFYDVNDRSVFQFMDFLSYVMYGPFAYFFLYIWARCQLKLMNAPIYIFVWSFFSMLMEWIGVKCGVYHYQMGYKLYYSFGIYIVTQIVLLSCYYVIQKQLISQENSG</sequence>
<dbReference type="STRING" id="284581.AMD01_15985"/>
<name>A0A0M0KY32_9BACI</name>
<keyword evidence="1" id="KW-0812">Transmembrane</keyword>
<keyword evidence="1" id="KW-1133">Transmembrane helix</keyword>
<feature type="transmembrane region" description="Helical" evidence="1">
    <location>
        <begin position="136"/>
        <end position="157"/>
    </location>
</feature>
<feature type="transmembrane region" description="Helical" evidence="1">
    <location>
        <begin position="39"/>
        <end position="57"/>
    </location>
</feature>
<evidence type="ECO:0000256" key="1">
    <source>
        <dbReference type="SAM" id="Phobius"/>
    </source>
</evidence>
<dbReference type="OrthoDB" id="2618234at2"/>
<proteinExistence type="predicted"/>
<feature type="transmembrane region" description="Helical" evidence="1">
    <location>
        <begin position="13"/>
        <end position="32"/>
    </location>
</feature>
<dbReference type="Proteomes" id="UP000037558">
    <property type="component" value="Unassembled WGS sequence"/>
</dbReference>
<feature type="transmembrane region" description="Helical" evidence="1">
    <location>
        <begin position="106"/>
        <end position="130"/>
    </location>
</feature>
<keyword evidence="1" id="KW-0472">Membrane</keyword>
<feature type="transmembrane region" description="Helical" evidence="1">
    <location>
        <begin position="77"/>
        <end position="94"/>
    </location>
</feature>
<reference evidence="3" key="1">
    <citation type="submission" date="2015-08" db="EMBL/GenBank/DDBJ databases">
        <title>Fjat-14210 dsm16467.</title>
        <authorList>
            <person name="Liu B."/>
            <person name="Wang J."/>
            <person name="Zhu Y."/>
            <person name="Liu G."/>
            <person name="Chen Q."/>
            <person name="Chen Z."/>
            <person name="Lan J."/>
            <person name="Che J."/>
            <person name="Ge C."/>
            <person name="Shi H."/>
            <person name="Pan Z."/>
            <person name="Liu X."/>
        </authorList>
    </citation>
    <scope>NUCLEOTIDE SEQUENCE [LARGE SCALE GENOMIC DNA]</scope>
    <source>
        <strain evidence="3">DSM 16467</strain>
    </source>
</reference>
<keyword evidence="3" id="KW-1185">Reference proteome</keyword>
<protein>
    <submittedName>
        <fullName evidence="2">Uncharacterized protein</fullName>
    </submittedName>
</protein>
<dbReference type="AlphaFoldDB" id="A0A0M0KY32"/>
<evidence type="ECO:0000313" key="3">
    <source>
        <dbReference type="Proteomes" id="UP000037558"/>
    </source>
</evidence>
<accession>A0A0M0KY32</accession>
<gene>
    <name evidence="2" type="ORF">AMD01_15985</name>
</gene>
<comment type="caution">
    <text evidence="2">The sequence shown here is derived from an EMBL/GenBank/DDBJ whole genome shotgun (WGS) entry which is preliminary data.</text>
</comment>
<evidence type="ECO:0000313" key="2">
    <source>
        <dbReference type="EMBL" id="KOO43512.1"/>
    </source>
</evidence>